<evidence type="ECO:0000313" key="2">
    <source>
        <dbReference type="EMBL" id="BAH75305.1"/>
    </source>
</evidence>
<dbReference type="Proteomes" id="UP000009071">
    <property type="component" value="Chromosome"/>
</dbReference>
<dbReference type="HOGENOM" id="CLU_1097215_0_0_7"/>
<evidence type="ECO:0000313" key="3">
    <source>
        <dbReference type="Proteomes" id="UP000009071"/>
    </source>
</evidence>
<dbReference type="EMBL" id="AP010904">
    <property type="protein sequence ID" value="BAH75305.1"/>
    <property type="molecule type" value="Genomic_DNA"/>
</dbReference>
<organism evidence="2 3">
    <name type="scientific">Solidesulfovibrio magneticus (strain ATCC 700980 / DSM 13731 / RS-1)</name>
    <name type="common">Desulfovibrio magneticus</name>
    <dbReference type="NCBI Taxonomy" id="573370"/>
    <lineage>
        <taxon>Bacteria</taxon>
        <taxon>Pseudomonadati</taxon>
        <taxon>Thermodesulfobacteriota</taxon>
        <taxon>Desulfovibrionia</taxon>
        <taxon>Desulfovibrionales</taxon>
        <taxon>Desulfovibrionaceae</taxon>
        <taxon>Solidesulfovibrio</taxon>
    </lineage>
</organism>
<protein>
    <submittedName>
        <fullName evidence="2">Uncharacterized protein</fullName>
    </submittedName>
</protein>
<evidence type="ECO:0000256" key="1">
    <source>
        <dbReference type="SAM" id="MobiDB-lite"/>
    </source>
</evidence>
<accession>C4XQE0</accession>
<feature type="region of interest" description="Disordered" evidence="1">
    <location>
        <begin position="54"/>
        <end position="75"/>
    </location>
</feature>
<keyword evidence="3" id="KW-1185">Reference proteome</keyword>
<proteinExistence type="predicted"/>
<name>C4XQE0_SOLM1</name>
<dbReference type="KEGG" id="dma:DMR_18140"/>
<dbReference type="AlphaFoldDB" id="C4XQE0"/>
<sequence>MNKTFVFNVLYFLKRKSSLCLDYCVAMYFARVWVRDCNARRPHCGYVPWRRRAGGAADGAPGPGRPGKGDARGRPRERAWGAAALGLLAALLFFGGCSGAGEPTGPAGPPGRLFGLAFGDAPGPGLTRLAVPLPSALAESLAFYAAPGQGDAPFGAALTQATLAFWQGGFFSVEAALAAPADAPALTAQLTRDLGPPHCREAASGRVCLWRAGDFEAVLEQSGDAARLMLRRAATAAAVAAALPQPPPLERAE</sequence>
<reference evidence="2 3" key="1">
    <citation type="journal article" date="2009" name="Genome Res.">
        <title>Whole genome sequence of Desulfovibrio magneticus strain RS-1 revealed common gene clusters in magnetotactic bacteria.</title>
        <authorList>
            <person name="Nakazawa H."/>
            <person name="Arakaki A."/>
            <person name="Narita-Yamada S."/>
            <person name="Yashiro I."/>
            <person name="Jinno K."/>
            <person name="Aoki N."/>
            <person name="Tsuruyama A."/>
            <person name="Okamura Y."/>
            <person name="Tanikawa S."/>
            <person name="Fujita N."/>
            <person name="Takeyama H."/>
            <person name="Matsunaga T."/>
        </authorList>
    </citation>
    <scope>NUCLEOTIDE SEQUENCE [LARGE SCALE GENOMIC DNA]</scope>
    <source>
        <strain evidence="3">ATCC 700980 / DSM 13731 / RS-1</strain>
    </source>
</reference>
<dbReference type="eggNOG" id="ENOG503180T">
    <property type="taxonomic scope" value="Bacteria"/>
</dbReference>
<gene>
    <name evidence="2" type="ordered locus">DMR_18140</name>
</gene>